<gene>
    <name evidence="3" type="ORF">ACFPK1_09245</name>
</gene>
<evidence type="ECO:0000313" key="3">
    <source>
        <dbReference type="EMBL" id="MFC5138413.1"/>
    </source>
</evidence>
<proteinExistence type="predicted"/>
<accession>A0ABV9Z9Y5</accession>
<feature type="domain" description="DUF222" evidence="2">
    <location>
        <begin position="49"/>
        <end position="228"/>
    </location>
</feature>
<feature type="region of interest" description="Disordered" evidence="1">
    <location>
        <begin position="575"/>
        <end position="658"/>
    </location>
</feature>
<keyword evidence="4" id="KW-1185">Reference proteome</keyword>
<name>A0ABV9Z9Y5_9PSEU</name>
<comment type="caution">
    <text evidence="3">The sequence shown here is derived from an EMBL/GenBank/DDBJ whole genome shotgun (WGS) entry which is preliminary data.</text>
</comment>
<dbReference type="Pfam" id="PF02720">
    <property type="entry name" value="DUF222"/>
    <property type="match status" value="1"/>
</dbReference>
<dbReference type="EMBL" id="JBHSKG010000003">
    <property type="protein sequence ID" value="MFC5138413.1"/>
    <property type="molecule type" value="Genomic_DNA"/>
</dbReference>
<evidence type="ECO:0000259" key="2">
    <source>
        <dbReference type="Pfam" id="PF02720"/>
    </source>
</evidence>
<evidence type="ECO:0000313" key="4">
    <source>
        <dbReference type="Proteomes" id="UP001596175"/>
    </source>
</evidence>
<feature type="region of interest" description="Disordered" evidence="1">
    <location>
        <begin position="505"/>
        <end position="534"/>
    </location>
</feature>
<feature type="compositionally biased region" description="Acidic residues" evidence="1">
    <location>
        <begin position="287"/>
        <end position="333"/>
    </location>
</feature>
<sequence length="658" mass="71084">MSEQGVRDGLAADLDALEPGPELVAALESVSPDTLSGEDLAAYVRGCARVNNRGTVRLLEGIHHLGRAQAGRTERRPVLDEFSGDEVAVALGLSRQMSARRLDLADDLVARLPAVGEAMWEGRLDEAKAARFCEWTRDLCDDHARHVAQVLLPEAPSIPVAELIRRIEATATALDPDWAKRREARAVKNTRVILSANPSGSATFSVRDTSAPRGLAMRDRCDAVAAAVRALGVRIPIGDVRAEVASRLLDGSVAGLDDEQITLLLASEYDAAGRPASDESEDRRPDDDADDGPGDDGGPDDGGPDDDGPDDDGPADPDPDPDPDPESDGSDTDLGERDAKGQGLLDLPGVSEPGQPDDEAADPPVPAAPPTIGGPDPGPGRPRSGTSELRLRLTTALGLDQMPATVPGYGTVLAHHARALLTRAQHGEWRIVLTDDHGHLRHVLLARRRPRPPGPRVEHQPPRGAARQAIVELQVPTTLLAALDPHAHPAWTALLRELRARLADLGRPGPPRGSPADHRRRSPSAEIDHTRDWAHDGPSAHWNLGVLDKHHHRAKHVAGWQIRQPRPGHFTIRTRAGQHLTTTPPKILEDLPEPRPAHRPRPLPDDGWRTDPRQADAEDAYWRHQFLQRTEGRAGRTSSTKNTTTPPVVHDPDDPPPF</sequence>
<evidence type="ECO:0000256" key="1">
    <source>
        <dbReference type="SAM" id="MobiDB-lite"/>
    </source>
</evidence>
<protein>
    <submittedName>
        <fullName evidence="3">DUF222 domain-containing protein</fullName>
    </submittedName>
</protein>
<dbReference type="RefSeq" id="WP_378020618.1">
    <property type="nucleotide sequence ID" value="NZ_JBHSKG010000003.1"/>
</dbReference>
<feature type="compositionally biased region" description="Basic and acidic residues" evidence="1">
    <location>
        <begin position="587"/>
        <end position="622"/>
    </location>
</feature>
<dbReference type="InterPro" id="IPR003615">
    <property type="entry name" value="HNH_nuc"/>
</dbReference>
<reference evidence="4" key="1">
    <citation type="journal article" date="2019" name="Int. J. Syst. Evol. Microbiol.">
        <title>The Global Catalogue of Microorganisms (GCM) 10K type strain sequencing project: providing services to taxonomists for standard genome sequencing and annotation.</title>
        <authorList>
            <consortium name="The Broad Institute Genomics Platform"/>
            <consortium name="The Broad Institute Genome Sequencing Center for Infectious Disease"/>
            <person name="Wu L."/>
            <person name="Ma J."/>
        </authorList>
    </citation>
    <scope>NUCLEOTIDE SEQUENCE [LARGE SCALE GENOMIC DNA]</scope>
    <source>
        <strain evidence="4">XZYJ18</strain>
    </source>
</reference>
<feature type="region of interest" description="Disordered" evidence="1">
    <location>
        <begin position="267"/>
        <end position="387"/>
    </location>
</feature>
<dbReference type="CDD" id="cd00085">
    <property type="entry name" value="HNHc"/>
    <property type="match status" value="1"/>
</dbReference>
<dbReference type="Proteomes" id="UP001596175">
    <property type="component" value="Unassembled WGS sequence"/>
</dbReference>
<organism evidence="3 4">
    <name type="scientific">Actinomycetospora rhizophila</name>
    <dbReference type="NCBI Taxonomy" id="1416876"/>
    <lineage>
        <taxon>Bacteria</taxon>
        <taxon>Bacillati</taxon>
        <taxon>Actinomycetota</taxon>
        <taxon>Actinomycetes</taxon>
        <taxon>Pseudonocardiales</taxon>
        <taxon>Pseudonocardiaceae</taxon>
        <taxon>Actinomycetospora</taxon>
    </lineage>
</organism>
<dbReference type="InterPro" id="IPR003870">
    <property type="entry name" value="DUF222"/>
</dbReference>